<dbReference type="PANTHER" id="PTHR37422:SF13">
    <property type="entry name" value="LIPOPOLYSACCHARIDE BIOSYNTHESIS PROTEIN PA4999-RELATED"/>
    <property type="match status" value="1"/>
</dbReference>
<protein>
    <submittedName>
        <fullName evidence="8">O-Antigen ligase</fullName>
    </submittedName>
</protein>
<feature type="region of interest" description="Disordered" evidence="5">
    <location>
        <begin position="1"/>
        <end position="25"/>
    </location>
</feature>
<dbReference type="GO" id="GO:0016874">
    <property type="term" value="F:ligase activity"/>
    <property type="evidence" value="ECO:0007669"/>
    <property type="project" value="UniProtKB-KW"/>
</dbReference>
<dbReference type="RefSeq" id="WP_092590341.1">
    <property type="nucleotide sequence ID" value="NZ_FMWL01000006.1"/>
</dbReference>
<evidence type="ECO:0000256" key="6">
    <source>
        <dbReference type="SAM" id="Phobius"/>
    </source>
</evidence>
<dbReference type="EMBL" id="FMWL01000006">
    <property type="protein sequence ID" value="SCZ79043.1"/>
    <property type="molecule type" value="Genomic_DNA"/>
</dbReference>
<dbReference type="PANTHER" id="PTHR37422">
    <property type="entry name" value="TEICHURONIC ACID BIOSYNTHESIS PROTEIN TUAE"/>
    <property type="match status" value="1"/>
</dbReference>
<accession>A0A1G5RYB0</accession>
<feature type="transmembrane region" description="Helical" evidence="6">
    <location>
        <begin position="166"/>
        <end position="187"/>
    </location>
</feature>
<evidence type="ECO:0000313" key="8">
    <source>
        <dbReference type="EMBL" id="SCZ79043.1"/>
    </source>
</evidence>
<evidence type="ECO:0000256" key="5">
    <source>
        <dbReference type="SAM" id="MobiDB-lite"/>
    </source>
</evidence>
<feature type="transmembrane region" description="Helical" evidence="6">
    <location>
        <begin position="555"/>
        <end position="575"/>
    </location>
</feature>
<dbReference type="Proteomes" id="UP000199208">
    <property type="component" value="Unassembled WGS sequence"/>
</dbReference>
<evidence type="ECO:0000256" key="3">
    <source>
        <dbReference type="ARBA" id="ARBA00022989"/>
    </source>
</evidence>
<organism evidence="8 9">
    <name type="scientific">Acidaminobacter hydrogenoformans DSM 2784</name>
    <dbReference type="NCBI Taxonomy" id="1120920"/>
    <lineage>
        <taxon>Bacteria</taxon>
        <taxon>Bacillati</taxon>
        <taxon>Bacillota</taxon>
        <taxon>Clostridia</taxon>
        <taxon>Peptostreptococcales</taxon>
        <taxon>Acidaminobacteraceae</taxon>
        <taxon>Acidaminobacter</taxon>
    </lineage>
</organism>
<name>A0A1G5RYB0_9FIRM</name>
<keyword evidence="2 6" id="KW-0812">Transmembrane</keyword>
<feature type="transmembrane region" description="Helical" evidence="6">
    <location>
        <begin position="305"/>
        <end position="327"/>
    </location>
</feature>
<proteinExistence type="predicted"/>
<evidence type="ECO:0000256" key="1">
    <source>
        <dbReference type="ARBA" id="ARBA00004141"/>
    </source>
</evidence>
<feature type="domain" description="O-antigen ligase-related" evidence="7">
    <location>
        <begin position="456"/>
        <end position="532"/>
    </location>
</feature>
<feature type="transmembrane region" description="Helical" evidence="6">
    <location>
        <begin position="112"/>
        <end position="134"/>
    </location>
</feature>
<feature type="transmembrane region" description="Helical" evidence="6">
    <location>
        <begin position="31"/>
        <end position="51"/>
    </location>
</feature>
<dbReference type="STRING" id="1120920.SAMN03080599_01564"/>
<gene>
    <name evidence="8" type="ORF">SAMN03080599_01564</name>
</gene>
<feature type="transmembrane region" description="Helical" evidence="6">
    <location>
        <begin position="518"/>
        <end position="543"/>
    </location>
</feature>
<sequence length="613" mass="69238">MKKAHSKNPSAKTKNKIKTSRTPRTPGASKGIMIALFLILAIIPIIVRLKVVDLTAYAESPWVSDVDYDFFSYYKSRILISITFLMTAVFVFDRSSHGNPHEKKPLDLSILVFMVTVLFSAVLSEFVSLSFWGFRGRYEGALVLWSYMLILFIGSKYTYDEKQLKLLLKGLYFSVAVVGTIGIFQFFKMDLFKTEIGKTLIVPMQYLKSGAEITIRMAETQIYSTLQNSNYMGSFIALLAPLLLTLVFFIHDLRHKLLVTALFALSMANLFGSRSRAGIIGVSVAAVVMLIMFRRELFKRWKVTLVVVVIIAGVVTSMNTALEGLIYKRILATINSLAPAENLYGAQQATSEDNVLRLELQEDPLFIKFDNDQLYFMDAEDTVLEAVKGEKEYTLNDPRFSNFKFDITMATEEMPMVTVRYHRVTLKYLFLEDEVRYVNHADVAVKINPIEKWGFVGQERLGSSRGYIWSRTIPMLRDTLLIGHGPDTYMLYFPQDDYIGKQIAYSTTGMVTDKPHNMYLHTAVNTGVLSLLAQLVIFGLYIAQSMKLYFKNSYEDFRAQLGVGIFLGVVGYLGAGLFNDAIVSIAPVFWALLGIGFSLNQSLLKERKEALSA</sequence>
<dbReference type="Pfam" id="PF04932">
    <property type="entry name" value="Wzy_C"/>
    <property type="match status" value="1"/>
</dbReference>
<keyword evidence="4 6" id="KW-0472">Membrane</keyword>
<dbReference type="GO" id="GO:0016020">
    <property type="term" value="C:membrane"/>
    <property type="evidence" value="ECO:0007669"/>
    <property type="project" value="UniProtKB-SubCell"/>
</dbReference>
<keyword evidence="9" id="KW-1185">Reference proteome</keyword>
<evidence type="ECO:0000313" key="9">
    <source>
        <dbReference type="Proteomes" id="UP000199208"/>
    </source>
</evidence>
<feature type="transmembrane region" description="Helical" evidence="6">
    <location>
        <begin position="71"/>
        <end position="92"/>
    </location>
</feature>
<feature type="transmembrane region" description="Helical" evidence="6">
    <location>
        <begin position="140"/>
        <end position="159"/>
    </location>
</feature>
<evidence type="ECO:0000256" key="4">
    <source>
        <dbReference type="ARBA" id="ARBA00023136"/>
    </source>
</evidence>
<feature type="transmembrane region" description="Helical" evidence="6">
    <location>
        <begin position="278"/>
        <end position="293"/>
    </location>
</feature>
<dbReference type="OrthoDB" id="1762823at2"/>
<comment type="subcellular location">
    <subcellularLocation>
        <location evidence="1">Membrane</location>
        <topology evidence="1">Multi-pass membrane protein</topology>
    </subcellularLocation>
</comment>
<dbReference type="InterPro" id="IPR007016">
    <property type="entry name" value="O-antigen_ligase-rel_domated"/>
</dbReference>
<feature type="transmembrane region" description="Helical" evidence="6">
    <location>
        <begin position="581"/>
        <end position="599"/>
    </location>
</feature>
<evidence type="ECO:0000259" key="7">
    <source>
        <dbReference type="Pfam" id="PF04932"/>
    </source>
</evidence>
<dbReference type="AlphaFoldDB" id="A0A1G5RYB0"/>
<feature type="transmembrane region" description="Helical" evidence="6">
    <location>
        <begin position="231"/>
        <end position="250"/>
    </location>
</feature>
<keyword evidence="8" id="KW-0436">Ligase</keyword>
<reference evidence="8 9" key="1">
    <citation type="submission" date="2016-10" db="EMBL/GenBank/DDBJ databases">
        <authorList>
            <person name="de Groot N.N."/>
        </authorList>
    </citation>
    <scope>NUCLEOTIDE SEQUENCE [LARGE SCALE GENOMIC DNA]</scope>
    <source>
        <strain evidence="8 9">DSM 2784</strain>
    </source>
</reference>
<evidence type="ECO:0000256" key="2">
    <source>
        <dbReference type="ARBA" id="ARBA00022692"/>
    </source>
</evidence>
<keyword evidence="3 6" id="KW-1133">Transmembrane helix</keyword>
<dbReference type="InterPro" id="IPR051533">
    <property type="entry name" value="WaaL-like"/>
</dbReference>